<proteinExistence type="predicted"/>
<dbReference type="EMBL" id="LDPH01000028">
    <property type="protein sequence ID" value="KLV22860.1"/>
    <property type="molecule type" value="Genomic_DNA"/>
</dbReference>
<evidence type="ECO:0000313" key="1">
    <source>
        <dbReference type="EMBL" id="KLV22860.1"/>
    </source>
</evidence>
<reference evidence="1 2" key="1">
    <citation type="submission" date="2015-05" db="EMBL/GenBank/DDBJ databases">
        <title>Whole genome sequence and identification of bacterial endophytes from Costus igneus.</title>
        <authorList>
            <person name="Lee Y.P."/>
            <person name="Gan H.M."/>
            <person name="Eng W."/>
            <person name="Wheatley M.S."/>
            <person name="Caraballo A."/>
            <person name="Polter S."/>
            <person name="Savka M.A."/>
            <person name="Hudson A.O."/>
        </authorList>
    </citation>
    <scope>NUCLEOTIDE SEQUENCE [LARGE SCALE GENOMIC DNA]</scope>
    <source>
        <strain evidence="1 2">RIT379</strain>
    </source>
</reference>
<dbReference type="AlphaFoldDB" id="A0A0J1L1J7"/>
<protein>
    <submittedName>
        <fullName evidence="1">Uncharacterized protein</fullName>
    </submittedName>
</protein>
<comment type="caution">
    <text evidence="1">The sequence shown here is derived from an EMBL/GenBank/DDBJ whole genome shotgun (WGS) entry which is preliminary data.</text>
</comment>
<dbReference type="PATRIC" id="fig|1397.4.peg.2847"/>
<organism evidence="1 2">
    <name type="scientific">Niallia circulans</name>
    <name type="common">Bacillus circulans</name>
    <dbReference type="NCBI Taxonomy" id="1397"/>
    <lineage>
        <taxon>Bacteria</taxon>
        <taxon>Bacillati</taxon>
        <taxon>Bacillota</taxon>
        <taxon>Bacilli</taxon>
        <taxon>Bacillales</taxon>
        <taxon>Bacillaceae</taxon>
        <taxon>Niallia</taxon>
    </lineage>
</organism>
<dbReference type="OrthoDB" id="9975355at2"/>
<gene>
    <name evidence="1" type="ORF">ABW02_20440</name>
</gene>
<dbReference type="RefSeq" id="WP_047944122.1">
    <property type="nucleotide sequence ID" value="NZ_JADYUA010000031.1"/>
</dbReference>
<accession>A0A0J1L1J7</accession>
<keyword evidence="2" id="KW-1185">Reference proteome</keyword>
<dbReference type="Proteomes" id="UP000036045">
    <property type="component" value="Unassembled WGS sequence"/>
</dbReference>
<evidence type="ECO:0000313" key="2">
    <source>
        <dbReference type="Proteomes" id="UP000036045"/>
    </source>
</evidence>
<name>A0A0J1L1J7_NIACI</name>
<sequence length="103" mass="12334">MIIFLLICVISLMFVIDYLKRNITELKKEQRRDSLEHRKIQQFINVRNGTEIRERSGMKNGQLKGYSNKSSYETNKNSNEFFNNNFYFENGNVLREMIENSNE</sequence>